<evidence type="ECO:0000313" key="2">
    <source>
        <dbReference type="Proteomes" id="UP000504638"/>
    </source>
</evidence>
<keyword evidence="2" id="KW-1185">Reference proteome</keyword>
<protein>
    <submittedName>
        <fullName evidence="1 3">Uncharacterized protein</fullName>
    </submittedName>
</protein>
<evidence type="ECO:0000313" key="1">
    <source>
        <dbReference type="EMBL" id="KAF1815872.1"/>
    </source>
</evidence>
<dbReference type="AlphaFoldDB" id="A0A6G1GCY7"/>
<accession>A0A6G1GCY7</accession>
<reference evidence="3" key="3">
    <citation type="submission" date="2025-04" db="UniProtKB">
        <authorList>
            <consortium name="RefSeq"/>
        </authorList>
    </citation>
    <scope>IDENTIFICATION</scope>
    <source>
        <strain evidence="3">CBS 781.70</strain>
    </source>
</reference>
<proteinExistence type="predicted"/>
<name>A0A6G1GCY7_9PEZI</name>
<evidence type="ECO:0000313" key="3">
    <source>
        <dbReference type="RefSeq" id="XP_033537503.1"/>
    </source>
</evidence>
<dbReference type="EMBL" id="ML975151">
    <property type="protein sequence ID" value="KAF1815872.1"/>
    <property type="molecule type" value="Genomic_DNA"/>
</dbReference>
<dbReference type="RefSeq" id="XP_033537503.1">
    <property type="nucleotide sequence ID" value="XM_033674330.1"/>
</dbReference>
<gene>
    <name evidence="1 3" type="ORF">P152DRAFT_200340</name>
</gene>
<dbReference type="GeneID" id="54414900"/>
<reference evidence="1 3" key="1">
    <citation type="submission" date="2020-01" db="EMBL/GenBank/DDBJ databases">
        <authorList>
            <consortium name="DOE Joint Genome Institute"/>
            <person name="Haridas S."/>
            <person name="Albert R."/>
            <person name="Binder M."/>
            <person name="Bloem J."/>
            <person name="Labutti K."/>
            <person name="Salamov A."/>
            <person name="Andreopoulos B."/>
            <person name="Baker S.E."/>
            <person name="Barry K."/>
            <person name="Bills G."/>
            <person name="Bluhm B.H."/>
            <person name="Cannon C."/>
            <person name="Castanera R."/>
            <person name="Culley D.E."/>
            <person name="Daum C."/>
            <person name="Ezra D."/>
            <person name="Gonzalez J.B."/>
            <person name="Henrissat B."/>
            <person name="Kuo A."/>
            <person name="Liang C."/>
            <person name="Lipzen A."/>
            <person name="Lutzoni F."/>
            <person name="Magnuson J."/>
            <person name="Mondo S."/>
            <person name="Nolan M."/>
            <person name="Ohm R."/>
            <person name="Pangilinan J."/>
            <person name="Park H.-J."/>
            <person name="Ramirez L."/>
            <person name="Alfaro M."/>
            <person name="Sun H."/>
            <person name="Tritt A."/>
            <person name="Yoshinaga Y."/>
            <person name="Zwiers L.-H."/>
            <person name="Turgeon B.G."/>
            <person name="Goodwin S.B."/>
            <person name="Spatafora J.W."/>
            <person name="Crous P.W."/>
            <person name="Grigoriev I.V."/>
        </authorList>
    </citation>
    <scope>NUCLEOTIDE SEQUENCE</scope>
    <source>
        <strain evidence="1 3">CBS 781.70</strain>
    </source>
</reference>
<dbReference type="Proteomes" id="UP000504638">
    <property type="component" value="Unplaced"/>
</dbReference>
<reference evidence="3" key="2">
    <citation type="submission" date="2020-04" db="EMBL/GenBank/DDBJ databases">
        <authorList>
            <consortium name="NCBI Genome Project"/>
        </authorList>
    </citation>
    <scope>NUCLEOTIDE SEQUENCE</scope>
    <source>
        <strain evidence="3">CBS 781.70</strain>
    </source>
</reference>
<organism evidence="1">
    <name type="scientific">Eremomyces bilateralis CBS 781.70</name>
    <dbReference type="NCBI Taxonomy" id="1392243"/>
    <lineage>
        <taxon>Eukaryota</taxon>
        <taxon>Fungi</taxon>
        <taxon>Dikarya</taxon>
        <taxon>Ascomycota</taxon>
        <taxon>Pezizomycotina</taxon>
        <taxon>Dothideomycetes</taxon>
        <taxon>Dothideomycetes incertae sedis</taxon>
        <taxon>Eremomycetales</taxon>
        <taxon>Eremomycetaceae</taxon>
        <taxon>Eremomyces</taxon>
    </lineage>
</organism>
<sequence>MRYLRCPAAKSILNQTLSLLNGALLVSDDGVMAWIWVMQYKCSTTRTSEPRVQHFSVPLFANDHPVSRSTVPNNSIDSIEWNSAGNFVDCDVQDMNAEWTKKPWTEINITSGPSVGRAHATPWRHERDILALIRITSNSMVPLLRSHKPLLRHTTPQS</sequence>